<dbReference type="GO" id="GO:0009073">
    <property type="term" value="P:aromatic amino acid family biosynthetic process"/>
    <property type="evidence" value="ECO:0007669"/>
    <property type="project" value="UniProtKB-KW"/>
</dbReference>
<feature type="binding site" evidence="8">
    <location>
        <position position="330"/>
    </location>
    <ligand>
        <name>3-phosphoshikimate</name>
        <dbReference type="ChEBI" id="CHEBI:145989"/>
    </ligand>
</feature>
<dbReference type="FunFam" id="3.65.10.10:FF:000005">
    <property type="entry name" value="3-phosphoshikimate 1-carboxyvinyltransferase"/>
    <property type="match status" value="1"/>
</dbReference>
<feature type="binding site" evidence="8">
    <location>
        <position position="101"/>
    </location>
    <ligand>
        <name>phosphoenolpyruvate</name>
        <dbReference type="ChEBI" id="CHEBI:58702"/>
    </ligand>
</feature>
<feature type="binding site" evidence="8">
    <location>
        <position position="33"/>
    </location>
    <ligand>
        <name>3-phosphoshikimate</name>
        <dbReference type="ChEBI" id="CHEBI:145989"/>
    </ligand>
</feature>
<dbReference type="PROSITE" id="PS00885">
    <property type="entry name" value="EPSP_SYNTHASE_2"/>
    <property type="match status" value="1"/>
</dbReference>
<dbReference type="NCBIfam" id="TIGR01356">
    <property type="entry name" value="aroA"/>
    <property type="match status" value="1"/>
</dbReference>
<keyword evidence="12" id="KW-1185">Reference proteome</keyword>
<evidence type="ECO:0000256" key="9">
    <source>
        <dbReference type="SAM" id="MobiDB-lite"/>
    </source>
</evidence>
<dbReference type="Proteomes" id="UP000321258">
    <property type="component" value="Unassembled WGS sequence"/>
</dbReference>
<dbReference type="InterPro" id="IPR023193">
    <property type="entry name" value="EPSP_synthase_CS"/>
</dbReference>
<dbReference type="CDD" id="cd01556">
    <property type="entry name" value="EPSP_synthase"/>
    <property type="match status" value="1"/>
</dbReference>
<evidence type="ECO:0000313" key="12">
    <source>
        <dbReference type="Proteomes" id="UP000321258"/>
    </source>
</evidence>
<dbReference type="OrthoDB" id="9809920at2"/>
<feature type="binding site" evidence="8">
    <location>
        <position position="361"/>
    </location>
    <ligand>
        <name>phosphoenolpyruvate</name>
        <dbReference type="ChEBI" id="CHEBI:58702"/>
    </ligand>
</feature>
<keyword evidence="4 8" id="KW-0028">Amino-acid biosynthesis</keyword>
<sequence>MSHATEPQPVTASPGAPLRGALRPPGDKSISHRAMILGLLSIGETRIEGLLEGDDVLSTASAARQLGASMERLGDGRWVVRGVGIGGMSDPAETLDFGNAGTGSRLMMGVVGGQPVTATFDGDASLRKRPMRRILDPLLKMGTEIVGEAEGGRVPLTLRGPSEAIPITYETPVASAQIKSAVLFAGLNAPGVTTVIETAATRDHTERMLRLFGAEVVVTPHGPEGHGRAIALTGQPTLRGTGVVVPADPSSAAFPLVAALIVPGSEVTIEGVMMNPLRIGLITTLIEMGGDIERLNEREEGGETVADLRVRASRLKGVGVPAERAPAMIDEYPVLAVAAAFAEGTTRMNGLHELRVKESDRLAAVADGLGANGIDYAIEGDDLIVHGNGSAPRGGGTVATHLDHRIAMSFLVLGLASQHPVSVDDGAMIATSFPSFTLSMRALGATISG</sequence>
<dbReference type="SUPFAM" id="SSF55205">
    <property type="entry name" value="EPT/RTPC-like"/>
    <property type="match status" value="1"/>
</dbReference>
<dbReference type="InterPro" id="IPR001986">
    <property type="entry name" value="Enolpyruvate_Tfrase_dom"/>
</dbReference>
<dbReference type="AlphaFoldDB" id="A0A512IJ77"/>
<comment type="pathway">
    <text evidence="1 8">Metabolic intermediate biosynthesis; chorismate biosynthesis; chorismate from D-erythrose 4-phosphate and phosphoenolpyruvate: step 6/7.</text>
</comment>
<feature type="binding site" evidence="8">
    <location>
        <position position="129"/>
    </location>
    <ligand>
        <name>phosphoenolpyruvate</name>
        <dbReference type="ChEBI" id="CHEBI:58702"/>
    </ligand>
</feature>
<feature type="binding site" evidence="8">
    <location>
        <position position="175"/>
    </location>
    <ligand>
        <name>3-phosphoshikimate</name>
        <dbReference type="ChEBI" id="CHEBI:145989"/>
    </ligand>
</feature>
<feature type="binding site" evidence="8">
    <location>
        <position position="177"/>
    </location>
    <ligand>
        <name>3-phosphoshikimate</name>
        <dbReference type="ChEBI" id="CHEBI:145989"/>
    </ligand>
</feature>
<dbReference type="PANTHER" id="PTHR21090">
    <property type="entry name" value="AROM/DEHYDROQUINATE SYNTHASE"/>
    <property type="match status" value="1"/>
</dbReference>
<feature type="binding site" evidence="8">
    <location>
        <position position="28"/>
    </location>
    <ligand>
        <name>phosphoenolpyruvate</name>
        <dbReference type="ChEBI" id="CHEBI:58702"/>
    </ligand>
</feature>
<organism evidence="11 12">
    <name type="scientific">Methylobacterium haplocladii</name>
    <dbReference type="NCBI Taxonomy" id="1176176"/>
    <lineage>
        <taxon>Bacteria</taxon>
        <taxon>Pseudomonadati</taxon>
        <taxon>Pseudomonadota</taxon>
        <taxon>Alphaproteobacteria</taxon>
        <taxon>Hyphomicrobiales</taxon>
        <taxon>Methylobacteriaceae</taxon>
        <taxon>Methylobacterium</taxon>
    </lineage>
</organism>
<evidence type="ECO:0000256" key="5">
    <source>
        <dbReference type="ARBA" id="ARBA00022679"/>
    </source>
</evidence>
<evidence type="ECO:0000259" key="10">
    <source>
        <dbReference type="Pfam" id="PF00275"/>
    </source>
</evidence>
<dbReference type="Gene3D" id="3.65.10.10">
    <property type="entry name" value="Enolpyruvate transferase domain"/>
    <property type="match status" value="2"/>
</dbReference>
<name>A0A512IJ77_9HYPH</name>
<proteinExistence type="inferred from homology"/>
<reference evidence="11 12" key="1">
    <citation type="submission" date="2019-07" db="EMBL/GenBank/DDBJ databases">
        <title>Whole genome shotgun sequence of Methylobacterium haplocladii NBRC 107714.</title>
        <authorList>
            <person name="Hosoyama A."/>
            <person name="Uohara A."/>
            <person name="Ohji S."/>
            <person name="Ichikawa N."/>
        </authorList>
    </citation>
    <scope>NUCLEOTIDE SEQUENCE [LARGE SCALE GENOMIC DNA]</scope>
    <source>
        <strain evidence="11 12">NBRC 107714</strain>
    </source>
</reference>
<dbReference type="InterPro" id="IPR036968">
    <property type="entry name" value="Enolpyruvate_Tfrase_sf"/>
</dbReference>
<dbReference type="PROSITE" id="PS00104">
    <property type="entry name" value="EPSP_SYNTHASE_1"/>
    <property type="match status" value="1"/>
</dbReference>
<dbReference type="UniPathway" id="UPA00053">
    <property type="reaction ID" value="UER00089"/>
</dbReference>
<feature type="domain" description="Enolpyruvate transferase" evidence="10">
    <location>
        <begin position="14"/>
        <end position="437"/>
    </location>
</feature>
<comment type="similarity">
    <text evidence="2 8">Belongs to the EPSP synthase family.</text>
</comment>
<feature type="binding site" evidence="8">
    <location>
        <position position="357"/>
    </location>
    <ligand>
        <name>3-phosphoshikimate</name>
        <dbReference type="ChEBI" id="CHEBI:145989"/>
    </ligand>
</feature>
<dbReference type="InterPro" id="IPR013792">
    <property type="entry name" value="RNA3'P_cycl/enolpyr_Trfase_a/b"/>
</dbReference>
<feature type="binding site" evidence="8">
    <location>
        <position position="29"/>
    </location>
    <ligand>
        <name>3-phosphoshikimate</name>
        <dbReference type="ChEBI" id="CHEBI:145989"/>
    </ligand>
</feature>
<accession>A0A512IJ77</accession>
<keyword evidence="5 8" id="KW-0808">Transferase</keyword>
<feature type="binding site" evidence="8">
    <location>
        <position position="28"/>
    </location>
    <ligand>
        <name>3-phosphoshikimate</name>
        <dbReference type="ChEBI" id="CHEBI:145989"/>
    </ligand>
</feature>
<dbReference type="EMBL" id="BJZT01000002">
    <property type="protein sequence ID" value="GEO97755.1"/>
    <property type="molecule type" value="Genomic_DNA"/>
</dbReference>
<dbReference type="GO" id="GO:0003866">
    <property type="term" value="F:3-phosphoshikimate 1-carboxyvinyltransferase activity"/>
    <property type="evidence" value="ECO:0007669"/>
    <property type="project" value="UniProtKB-UniRule"/>
</dbReference>
<evidence type="ECO:0000256" key="1">
    <source>
        <dbReference type="ARBA" id="ARBA00004811"/>
    </source>
</evidence>
<dbReference type="HAMAP" id="MF_00210">
    <property type="entry name" value="EPSP_synth"/>
    <property type="match status" value="1"/>
</dbReference>
<dbReference type="GO" id="GO:0005737">
    <property type="term" value="C:cytoplasm"/>
    <property type="evidence" value="ECO:0007669"/>
    <property type="project" value="UniProtKB-SubCell"/>
</dbReference>
<comment type="subcellular location">
    <subcellularLocation>
        <location evidence="8">Cytoplasm</location>
    </subcellularLocation>
</comment>
<evidence type="ECO:0000256" key="8">
    <source>
        <dbReference type="HAMAP-Rule" id="MF_00210"/>
    </source>
</evidence>
<comment type="function">
    <text evidence="8">Catalyzes the transfer of the enolpyruvyl moiety of phosphoenolpyruvate (PEP) to the 5-hydroxyl of shikimate-3-phosphate (S3P) to produce enolpyruvyl shikimate-3-phosphate and inorganic phosphate.</text>
</comment>
<feature type="binding site" evidence="8">
    <location>
        <position position="177"/>
    </location>
    <ligand>
        <name>phosphoenolpyruvate</name>
        <dbReference type="ChEBI" id="CHEBI:58702"/>
    </ligand>
</feature>
<evidence type="ECO:0000256" key="3">
    <source>
        <dbReference type="ARBA" id="ARBA00022490"/>
    </source>
</evidence>
<feature type="active site" description="Proton acceptor" evidence="8">
    <location>
        <position position="330"/>
    </location>
</feature>
<dbReference type="GO" id="GO:0009423">
    <property type="term" value="P:chorismate biosynthetic process"/>
    <property type="evidence" value="ECO:0007669"/>
    <property type="project" value="UniProtKB-UniRule"/>
</dbReference>
<comment type="catalytic activity">
    <reaction evidence="7">
        <text>3-phosphoshikimate + phosphoenolpyruvate = 5-O-(1-carboxyvinyl)-3-phosphoshikimate + phosphate</text>
        <dbReference type="Rhea" id="RHEA:21256"/>
        <dbReference type="ChEBI" id="CHEBI:43474"/>
        <dbReference type="ChEBI" id="CHEBI:57701"/>
        <dbReference type="ChEBI" id="CHEBI:58702"/>
        <dbReference type="ChEBI" id="CHEBI:145989"/>
        <dbReference type="EC" id="2.5.1.19"/>
    </reaction>
    <physiologicalReaction direction="left-to-right" evidence="7">
        <dbReference type="Rhea" id="RHEA:21257"/>
    </physiologicalReaction>
</comment>
<protein>
    <recommendedName>
        <fullName evidence="8">3-phosphoshikimate 1-carboxyvinyltransferase</fullName>
        <ecNumber evidence="8">2.5.1.19</ecNumber>
    </recommendedName>
    <alternativeName>
        <fullName evidence="8">5-enolpyruvylshikimate-3-phosphate synthase</fullName>
        <shortName evidence="8">EPSP synthase</shortName>
        <shortName evidence="8">EPSPS</shortName>
    </alternativeName>
</protein>
<evidence type="ECO:0000256" key="7">
    <source>
        <dbReference type="ARBA" id="ARBA00044633"/>
    </source>
</evidence>
<keyword evidence="6 8" id="KW-0057">Aromatic amino acid biosynthesis</keyword>
<comment type="subunit">
    <text evidence="8">Monomer.</text>
</comment>
<dbReference type="RefSeq" id="WP_147076059.1">
    <property type="nucleotide sequence ID" value="NZ_BJZT01000002.1"/>
</dbReference>
<evidence type="ECO:0000256" key="2">
    <source>
        <dbReference type="ARBA" id="ARBA00009948"/>
    </source>
</evidence>
<evidence type="ECO:0000256" key="4">
    <source>
        <dbReference type="ARBA" id="ARBA00022605"/>
    </source>
</evidence>
<feature type="binding site" evidence="8">
    <location>
        <position position="405"/>
    </location>
    <ligand>
        <name>phosphoenolpyruvate</name>
        <dbReference type="ChEBI" id="CHEBI:58702"/>
    </ligand>
</feature>
<dbReference type="EC" id="2.5.1.19" evidence="8"/>
<dbReference type="PIRSF" id="PIRSF000505">
    <property type="entry name" value="EPSPS"/>
    <property type="match status" value="1"/>
</dbReference>
<dbReference type="InterPro" id="IPR006264">
    <property type="entry name" value="EPSP_synthase"/>
</dbReference>
<dbReference type="PANTHER" id="PTHR21090:SF5">
    <property type="entry name" value="PENTAFUNCTIONAL AROM POLYPEPTIDE"/>
    <property type="match status" value="1"/>
</dbReference>
<comment type="caution">
    <text evidence="11">The sequence shown here is derived from an EMBL/GenBank/DDBJ whole genome shotgun (WGS) entry which is preliminary data.</text>
</comment>
<dbReference type="Pfam" id="PF00275">
    <property type="entry name" value="EPSP_synthase"/>
    <property type="match status" value="1"/>
</dbReference>
<evidence type="ECO:0000313" key="11">
    <source>
        <dbReference type="EMBL" id="GEO97755.1"/>
    </source>
</evidence>
<feature type="region of interest" description="Disordered" evidence="9">
    <location>
        <begin position="1"/>
        <end position="27"/>
    </location>
</feature>
<dbReference type="GO" id="GO:0008652">
    <property type="term" value="P:amino acid biosynthetic process"/>
    <property type="evidence" value="ECO:0007669"/>
    <property type="project" value="UniProtKB-KW"/>
</dbReference>
<keyword evidence="3 8" id="KW-0963">Cytoplasm</keyword>
<evidence type="ECO:0000256" key="6">
    <source>
        <dbReference type="ARBA" id="ARBA00023141"/>
    </source>
</evidence>
<comment type="caution">
    <text evidence="8">Lacks conserved residue(s) required for the propagation of feature annotation.</text>
</comment>
<gene>
    <name evidence="8 11" type="primary">aroA</name>
    <name evidence="11" type="ORF">MHA02_01430</name>
</gene>